<keyword evidence="1" id="KW-0812">Transmembrane</keyword>
<feature type="transmembrane region" description="Helical" evidence="1">
    <location>
        <begin position="43"/>
        <end position="63"/>
    </location>
</feature>
<feature type="transmembrane region" description="Helical" evidence="1">
    <location>
        <begin position="69"/>
        <end position="90"/>
    </location>
</feature>
<keyword evidence="3" id="KW-1185">Reference proteome</keyword>
<evidence type="ECO:0000313" key="2">
    <source>
        <dbReference type="EMBL" id="TLM91834.1"/>
    </source>
</evidence>
<sequence>MCTACQPTNDRDVLAYQFIGLVVWTPQLLWALLCWWSYRWQNISFTTASCLIFLPAMLLGPALFGALKFYFMLAWPAYVLTLMVLLLRFLEQNPE</sequence>
<dbReference type="RefSeq" id="WP_138078833.1">
    <property type="nucleotide sequence ID" value="NZ_VAJM01000006.1"/>
</dbReference>
<keyword evidence="1" id="KW-0472">Membrane</keyword>
<dbReference type="EMBL" id="VAJM01000006">
    <property type="protein sequence ID" value="TLM91834.1"/>
    <property type="molecule type" value="Genomic_DNA"/>
</dbReference>
<comment type="caution">
    <text evidence="2">The sequence shown here is derived from an EMBL/GenBank/DDBJ whole genome shotgun (WGS) entry which is preliminary data.</text>
</comment>
<accession>A0A5R8WP60</accession>
<reference evidence="2 3" key="1">
    <citation type="submission" date="2019-05" db="EMBL/GenBank/DDBJ databases">
        <title>Hymenobacter edaphi sp. nov., isolated from abandoned arsenic-contaminated farmland soil.</title>
        <authorList>
            <person name="Nie L."/>
        </authorList>
    </citation>
    <scope>NUCLEOTIDE SEQUENCE [LARGE SCALE GENOMIC DNA]</scope>
    <source>
        <strain evidence="2 3">1-3-3-8</strain>
    </source>
</reference>
<gene>
    <name evidence="2" type="ORF">FDY95_14850</name>
</gene>
<dbReference type="AlphaFoldDB" id="A0A5R8WP60"/>
<proteinExistence type="predicted"/>
<protein>
    <submittedName>
        <fullName evidence="2">Uncharacterized protein</fullName>
    </submittedName>
</protein>
<feature type="transmembrane region" description="Helical" evidence="1">
    <location>
        <begin position="14"/>
        <end position="36"/>
    </location>
</feature>
<evidence type="ECO:0000256" key="1">
    <source>
        <dbReference type="SAM" id="Phobius"/>
    </source>
</evidence>
<name>A0A5R8WP60_9BACT</name>
<keyword evidence="1" id="KW-1133">Transmembrane helix</keyword>
<dbReference type="Proteomes" id="UP000305517">
    <property type="component" value="Unassembled WGS sequence"/>
</dbReference>
<organism evidence="2 3">
    <name type="scientific">Hymenobacter jeollabukensis</name>
    <dbReference type="NCBI Taxonomy" id="2025313"/>
    <lineage>
        <taxon>Bacteria</taxon>
        <taxon>Pseudomonadati</taxon>
        <taxon>Bacteroidota</taxon>
        <taxon>Cytophagia</taxon>
        <taxon>Cytophagales</taxon>
        <taxon>Hymenobacteraceae</taxon>
        <taxon>Hymenobacter</taxon>
    </lineage>
</organism>
<evidence type="ECO:0000313" key="3">
    <source>
        <dbReference type="Proteomes" id="UP000305517"/>
    </source>
</evidence>